<name>A0ABM6M8Q6_9SPHN</name>
<feature type="active site" evidence="3">
    <location>
        <position position="199"/>
    </location>
</feature>
<organism evidence="6 7">
    <name type="scientific">Blastomonas fulva</name>
    <dbReference type="NCBI Taxonomy" id="1550728"/>
    <lineage>
        <taxon>Bacteria</taxon>
        <taxon>Pseudomonadati</taxon>
        <taxon>Pseudomonadota</taxon>
        <taxon>Alphaproteobacteria</taxon>
        <taxon>Sphingomonadales</taxon>
        <taxon>Sphingomonadaceae</taxon>
        <taxon>Blastomonas</taxon>
    </lineage>
</organism>
<proteinExistence type="inferred from homology"/>
<dbReference type="InterPro" id="IPR050300">
    <property type="entry name" value="GDXG_lipolytic_enzyme"/>
</dbReference>
<dbReference type="EMBL" id="CP020083">
    <property type="protein sequence ID" value="ASR52318.1"/>
    <property type="molecule type" value="Genomic_DNA"/>
</dbReference>
<dbReference type="InterPro" id="IPR029058">
    <property type="entry name" value="AB_hydrolase_fold"/>
</dbReference>
<evidence type="ECO:0000259" key="5">
    <source>
        <dbReference type="Pfam" id="PF07859"/>
    </source>
</evidence>
<dbReference type="Proteomes" id="UP000258016">
    <property type="component" value="Chromosome"/>
</dbReference>
<evidence type="ECO:0000256" key="1">
    <source>
        <dbReference type="ARBA" id="ARBA00010515"/>
    </source>
</evidence>
<dbReference type="InterPro" id="IPR033140">
    <property type="entry name" value="Lipase_GDXG_put_SER_AS"/>
</dbReference>
<dbReference type="InterPro" id="IPR013094">
    <property type="entry name" value="AB_hydrolase_3"/>
</dbReference>
<dbReference type="PROSITE" id="PS01174">
    <property type="entry name" value="LIPASE_GDXG_SER"/>
    <property type="match status" value="1"/>
</dbReference>
<reference evidence="6 7" key="1">
    <citation type="submission" date="2017-03" db="EMBL/GenBank/DDBJ databases">
        <title>Complete genome sequence of Blastomonas fulva degrading microcsystin LR.</title>
        <authorList>
            <person name="Lee H.-g."/>
            <person name="Jin L."/>
            <person name="oh H.-M."/>
        </authorList>
    </citation>
    <scope>NUCLEOTIDE SEQUENCE [LARGE SCALE GENOMIC DNA]</scope>
    <source>
        <strain evidence="6 7">T2</strain>
    </source>
</reference>
<dbReference type="PANTHER" id="PTHR48081">
    <property type="entry name" value="AB HYDROLASE SUPERFAMILY PROTEIN C4A8.06C"/>
    <property type="match status" value="1"/>
</dbReference>
<evidence type="ECO:0000313" key="7">
    <source>
        <dbReference type="Proteomes" id="UP000258016"/>
    </source>
</evidence>
<dbReference type="Gene3D" id="3.40.50.1820">
    <property type="entry name" value="alpha/beta hydrolase"/>
    <property type="match status" value="1"/>
</dbReference>
<gene>
    <name evidence="6" type="ORF">B5J99_13325</name>
</gene>
<dbReference type="PANTHER" id="PTHR48081:SF8">
    <property type="entry name" value="ALPHA_BETA HYDROLASE FOLD-3 DOMAIN-CONTAINING PROTEIN-RELATED"/>
    <property type="match status" value="1"/>
</dbReference>
<feature type="chain" id="PRO_5045586438" evidence="4">
    <location>
        <begin position="25"/>
        <end position="362"/>
    </location>
</feature>
<accession>A0ABM6M8Q6</accession>
<evidence type="ECO:0000313" key="6">
    <source>
        <dbReference type="EMBL" id="ASR52318.1"/>
    </source>
</evidence>
<comment type="similarity">
    <text evidence="1">Belongs to the 'GDXG' lipolytic enzyme family.</text>
</comment>
<feature type="domain" description="Alpha/beta hydrolase fold-3" evidence="5">
    <location>
        <begin position="121"/>
        <end position="324"/>
    </location>
</feature>
<dbReference type="Pfam" id="PF07859">
    <property type="entry name" value="Abhydrolase_3"/>
    <property type="match status" value="1"/>
</dbReference>
<keyword evidence="4" id="KW-0732">Signal</keyword>
<keyword evidence="7" id="KW-1185">Reference proteome</keyword>
<evidence type="ECO:0000256" key="3">
    <source>
        <dbReference type="PROSITE-ProRule" id="PRU10038"/>
    </source>
</evidence>
<sequence length="362" mass="37903">MTMMTGILGSALALAIASAIPVNGKDEPTRSGELTMTPTIRPDAKAYLDALVKQPRPPMNAPTIAMIRKIPPEQLAVMMSQSEVEVPALAVDRKLTMPGPGGAIDLRLFDARQERSPGPVLVFYHGGGFVVGSIATHAALAAEMARQLDIPVVSVEYRLAPEHKWPAAPDDAEAAARWIAANGAAMGREVTGLVLSGDSAGGTLTLVTALALRDKPASVPVELLVALYPMADASKPYPSMAAFSNGYGLDSADSQFYGEAYAPDVNSPRHSALLADLKGLPPTVLATAALDPLRDGGRAFVCALAKAGVSVSYYEAEGNIHGFATFRRAIPSAQRDLDHILSLAKAMLGRNEAAGEASRSKP</sequence>
<keyword evidence="2" id="KW-0378">Hydrolase</keyword>
<feature type="signal peptide" evidence="4">
    <location>
        <begin position="1"/>
        <end position="24"/>
    </location>
</feature>
<protein>
    <submittedName>
        <fullName evidence="6">Lipase</fullName>
    </submittedName>
</protein>
<evidence type="ECO:0000256" key="2">
    <source>
        <dbReference type="ARBA" id="ARBA00022801"/>
    </source>
</evidence>
<dbReference type="SUPFAM" id="SSF53474">
    <property type="entry name" value="alpha/beta-Hydrolases"/>
    <property type="match status" value="1"/>
</dbReference>
<evidence type="ECO:0000256" key="4">
    <source>
        <dbReference type="SAM" id="SignalP"/>
    </source>
</evidence>